<gene>
    <name evidence="1" type="primary">AlNc14C67G4706</name>
    <name evidence="1" type="ORF">ALNC14_054020</name>
</gene>
<sequence length="57" mass="6824">MRTTGQSERVHEHHTVINRSHIIMRSVNDIDYNELQFSVPGWTYHYIIELLLIQALF</sequence>
<reference evidence="1" key="1">
    <citation type="journal article" date="2011" name="PLoS Biol.">
        <title>Gene gain and loss during evolution of obligate parasitism in the white rust pathogen of Arabidopsis thaliana.</title>
        <authorList>
            <person name="Kemen E."/>
            <person name="Gardiner A."/>
            <person name="Schultz-Larsen T."/>
            <person name="Kemen A.C."/>
            <person name="Balmuth A.L."/>
            <person name="Robert-Seilaniantz A."/>
            <person name="Bailey K."/>
            <person name="Holub E."/>
            <person name="Studholme D.J."/>
            <person name="Maclean D."/>
            <person name="Jones J.D."/>
        </authorList>
    </citation>
    <scope>NUCLEOTIDE SEQUENCE</scope>
</reference>
<dbReference type="AlphaFoldDB" id="F0WDI6"/>
<dbReference type="EMBL" id="FR824112">
    <property type="protein sequence ID" value="CCA19259.1"/>
    <property type="molecule type" value="Genomic_DNA"/>
</dbReference>
<evidence type="ECO:0000313" key="1">
    <source>
        <dbReference type="EMBL" id="CCA19259.1"/>
    </source>
</evidence>
<proteinExistence type="predicted"/>
<organism evidence="1">
    <name type="scientific">Albugo laibachii Nc14</name>
    <dbReference type="NCBI Taxonomy" id="890382"/>
    <lineage>
        <taxon>Eukaryota</taxon>
        <taxon>Sar</taxon>
        <taxon>Stramenopiles</taxon>
        <taxon>Oomycota</taxon>
        <taxon>Peronosporomycetes</taxon>
        <taxon>Albuginales</taxon>
        <taxon>Albuginaceae</taxon>
        <taxon>Albugo</taxon>
    </lineage>
</organism>
<reference evidence="1" key="2">
    <citation type="submission" date="2011-02" db="EMBL/GenBank/DDBJ databases">
        <authorList>
            <person name="MacLean D."/>
        </authorList>
    </citation>
    <scope>NUCLEOTIDE SEQUENCE</scope>
</reference>
<accession>F0WDI6</accession>
<name>F0WDI6_9STRA</name>
<protein>
    <submittedName>
        <fullName evidence="1">AlNc14C67G4706 protein</fullName>
    </submittedName>
</protein>
<dbReference type="HOGENOM" id="CLU_3000389_0_0_1"/>